<proteinExistence type="inferred from homology"/>
<sequence length="339" mass="36054">MSSSLPGNRALPESRYDLGTYWGRVRHAADISDPRTLLAGTKGLEQAKQLVMAYKAGQMEDMTPELWHAKKIVDSTLHPDTGEPVLLPFRMSCFVLSNLVVTAGMLTPGLGTAGTLAWQVVNQSLNVAINSSNANKSSPMTTAMLAKSFALAVGASCTVAGGLKTLVPYIKAPPRVKLIADRLVPFFAVVSAGVVNVYVMRAEERRTGIDVFPALSASDIEDLEAQGKSVKDIPSLGKSKIAADRAVRETAISRCVSATPIMAIPPLILVQLQQKKWLKGNMKRAMAVNVGLIGLTSVFALPLALGVFPAKQTVPATLLGSEFHDRGGTSGMVTFNRGL</sequence>
<keyword evidence="8 9" id="KW-0472">Membrane</keyword>
<dbReference type="GO" id="GO:1990542">
    <property type="term" value="P:mitochondrial transmembrane transport"/>
    <property type="evidence" value="ECO:0007669"/>
    <property type="project" value="TreeGrafter"/>
</dbReference>
<dbReference type="GO" id="GO:0005743">
    <property type="term" value="C:mitochondrial inner membrane"/>
    <property type="evidence" value="ECO:0007669"/>
    <property type="project" value="TreeGrafter"/>
</dbReference>
<comment type="similarity">
    <text evidence="2 9">Belongs to the sideroflexin family.</text>
</comment>
<keyword evidence="4 9" id="KW-0812">Transmembrane</keyword>
<dbReference type="NCBIfam" id="TIGR00798">
    <property type="entry name" value="mtc"/>
    <property type="match status" value="1"/>
</dbReference>
<evidence type="ECO:0000313" key="10">
    <source>
        <dbReference type="EMBL" id="KAJ2897974.1"/>
    </source>
</evidence>
<dbReference type="InterPro" id="IPR004686">
    <property type="entry name" value="Mtc"/>
</dbReference>
<evidence type="ECO:0000256" key="5">
    <source>
        <dbReference type="ARBA" id="ARBA00022970"/>
    </source>
</evidence>
<comment type="caution">
    <text evidence="9">Lacks conserved residue(s) required for the propagation of feature annotation.</text>
</comment>
<dbReference type="EMBL" id="JAKWBI020000249">
    <property type="protein sequence ID" value="KAJ2897974.1"/>
    <property type="molecule type" value="Genomic_DNA"/>
</dbReference>
<keyword evidence="5" id="KW-0029">Amino-acid transport</keyword>
<protein>
    <recommendedName>
        <fullName evidence="9">Sidoreflexin</fullName>
    </recommendedName>
</protein>
<evidence type="ECO:0000313" key="11">
    <source>
        <dbReference type="Proteomes" id="UP001201980"/>
    </source>
</evidence>
<dbReference type="PANTHER" id="PTHR11153">
    <property type="entry name" value="SIDEROFLEXIN"/>
    <property type="match status" value="1"/>
</dbReference>
<keyword evidence="6 9" id="KW-1133">Transmembrane helix</keyword>
<evidence type="ECO:0000256" key="8">
    <source>
        <dbReference type="ARBA" id="ARBA00023136"/>
    </source>
</evidence>
<evidence type="ECO:0000256" key="6">
    <source>
        <dbReference type="ARBA" id="ARBA00022989"/>
    </source>
</evidence>
<comment type="subcellular location">
    <subcellularLocation>
        <location evidence="1 9">Mitochondrion membrane</location>
        <topology evidence="1 9">Multi-pass membrane protein</topology>
    </subcellularLocation>
</comment>
<dbReference type="AlphaFoldDB" id="A0AAD5WRS4"/>
<keyword evidence="3" id="KW-0813">Transport</keyword>
<feature type="transmembrane region" description="Helical" evidence="9">
    <location>
        <begin position="285"/>
        <end position="308"/>
    </location>
</feature>
<accession>A0AAD5WRS4</accession>
<dbReference type="GO" id="GO:0006865">
    <property type="term" value="P:amino acid transport"/>
    <property type="evidence" value="ECO:0007669"/>
    <property type="project" value="UniProtKB-KW"/>
</dbReference>
<comment type="caution">
    <text evidence="10">The sequence shown here is derived from an EMBL/GenBank/DDBJ whole genome shotgun (WGS) entry which is preliminary data.</text>
</comment>
<dbReference type="Proteomes" id="UP001201980">
    <property type="component" value="Unassembled WGS sequence"/>
</dbReference>
<reference evidence="10" key="1">
    <citation type="submission" date="2022-07" db="EMBL/GenBank/DDBJ databases">
        <title>Draft genome sequence of Zalerion maritima ATCC 34329, a (micro)plastics degrading marine fungus.</title>
        <authorList>
            <person name="Paco A."/>
            <person name="Goncalves M.F.M."/>
            <person name="Rocha-Santos T.A.P."/>
            <person name="Alves A."/>
        </authorList>
    </citation>
    <scope>NUCLEOTIDE SEQUENCE</scope>
    <source>
        <strain evidence="10">ATCC 34329</strain>
    </source>
</reference>
<evidence type="ECO:0000256" key="7">
    <source>
        <dbReference type="ARBA" id="ARBA00023128"/>
    </source>
</evidence>
<keyword evidence="7 9" id="KW-0496">Mitochondrion</keyword>
<gene>
    <name evidence="10" type="ORF">MKZ38_004242</name>
</gene>
<feature type="transmembrane region" description="Helical" evidence="9">
    <location>
        <begin position="183"/>
        <end position="200"/>
    </location>
</feature>
<name>A0AAD5WRS4_9PEZI</name>
<keyword evidence="11" id="KW-1185">Reference proteome</keyword>
<feature type="transmembrane region" description="Helical" evidence="9">
    <location>
        <begin position="144"/>
        <end position="163"/>
    </location>
</feature>
<evidence type="ECO:0000256" key="3">
    <source>
        <dbReference type="ARBA" id="ARBA00022448"/>
    </source>
</evidence>
<dbReference type="GO" id="GO:0015075">
    <property type="term" value="F:monoatomic ion transmembrane transporter activity"/>
    <property type="evidence" value="ECO:0007669"/>
    <property type="project" value="InterPro"/>
</dbReference>
<evidence type="ECO:0000256" key="2">
    <source>
        <dbReference type="ARBA" id="ARBA00005974"/>
    </source>
</evidence>
<evidence type="ECO:0000256" key="1">
    <source>
        <dbReference type="ARBA" id="ARBA00004225"/>
    </source>
</evidence>
<evidence type="ECO:0000256" key="9">
    <source>
        <dbReference type="RuleBase" id="RU362000"/>
    </source>
</evidence>
<dbReference type="PANTHER" id="PTHR11153:SF6">
    <property type="entry name" value="SIDEROFLEXIN-5"/>
    <property type="match status" value="1"/>
</dbReference>
<evidence type="ECO:0000256" key="4">
    <source>
        <dbReference type="ARBA" id="ARBA00022692"/>
    </source>
</evidence>
<organism evidence="10 11">
    <name type="scientific">Zalerion maritima</name>
    <dbReference type="NCBI Taxonomy" id="339359"/>
    <lineage>
        <taxon>Eukaryota</taxon>
        <taxon>Fungi</taxon>
        <taxon>Dikarya</taxon>
        <taxon>Ascomycota</taxon>
        <taxon>Pezizomycotina</taxon>
        <taxon>Sordariomycetes</taxon>
        <taxon>Lulworthiomycetidae</taxon>
        <taxon>Lulworthiales</taxon>
        <taxon>Lulworthiaceae</taxon>
        <taxon>Zalerion</taxon>
    </lineage>
</organism>
<dbReference type="Pfam" id="PF03820">
    <property type="entry name" value="SFXNs"/>
    <property type="match status" value="1"/>
</dbReference>